<evidence type="ECO:0000313" key="1">
    <source>
        <dbReference type="EMBL" id="GER37384.1"/>
    </source>
</evidence>
<accession>A0A5A7PX94</accession>
<name>A0A5A7PX94_STRAF</name>
<dbReference type="EMBL" id="BKCP01005353">
    <property type="protein sequence ID" value="GER37384.1"/>
    <property type="molecule type" value="Genomic_DNA"/>
</dbReference>
<dbReference type="PANTHER" id="PTHR33710">
    <property type="entry name" value="BNAC02G09200D PROTEIN"/>
    <property type="match status" value="1"/>
</dbReference>
<dbReference type="GO" id="GO:0016874">
    <property type="term" value="F:ligase activity"/>
    <property type="evidence" value="ECO:0007669"/>
    <property type="project" value="UniProtKB-KW"/>
</dbReference>
<gene>
    <name evidence="1" type="ORF">STAS_13788</name>
</gene>
<dbReference type="AlphaFoldDB" id="A0A5A7PX94"/>
<reference evidence="2" key="1">
    <citation type="journal article" date="2019" name="Curr. Biol.">
        <title>Genome Sequence of Striga asiatica Provides Insight into the Evolution of Plant Parasitism.</title>
        <authorList>
            <person name="Yoshida S."/>
            <person name="Kim S."/>
            <person name="Wafula E.K."/>
            <person name="Tanskanen J."/>
            <person name="Kim Y.M."/>
            <person name="Honaas L."/>
            <person name="Yang Z."/>
            <person name="Spallek T."/>
            <person name="Conn C.E."/>
            <person name="Ichihashi Y."/>
            <person name="Cheong K."/>
            <person name="Cui S."/>
            <person name="Der J.P."/>
            <person name="Gundlach H."/>
            <person name="Jiao Y."/>
            <person name="Hori C."/>
            <person name="Ishida J.K."/>
            <person name="Kasahara H."/>
            <person name="Kiba T."/>
            <person name="Kim M.S."/>
            <person name="Koo N."/>
            <person name="Laohavisit A."/>
            <person name="Lee Y.H."/>
            <person name="Lumba S."/>
            <person name="McCourt P."/>
            <person name="Mortimer J.C."/>
            <person name="Mutuku J.M."/>
            <person name="Nomura T."/>
            <person name="Sasaki-Sekimoto Y."/>
            <person name="Seto Y."/>
            <person name="Wang Y."/>
            <person name="Wakatake T."/>
            <person name="Sakakibara H."/>
            <person name="Demura T."/>
            <person name="Yamaguchi S."/>
            <person name="Yoneyama K."/>
            <person name="Manabe R.I."/>
            <person name="Nelson D.C."/>
            <person name="Schulman A.H."/>
            <person name="Timko M.P."/>
            <person name="dePamphilis C.W."/>
            <person name="Choi D."/>
            <person name="Shirasu K."/>
        </authorList>
    </citation>
    <scope>NUCLEOTIDE SEQUENCE [LARGE SCALE GENOMIC DNA]</scope>
    <source>
        <strain evidence="2">cv. UVA1</strain>
    </source>
</reference>
<keyword evidence="2" id="KW-1185">Reference proteome</keyword>
<dbReference type="Proteomes" id="UP000325081">
    <property type="component" value="Unassembled WGS sequence"/>
</dbReference>
<dbReference type="OrthoDB" id="1748181at2759"/>
<evidence type="ECO:0000313" key="2">
    <source>
        <dbReference type="Proteomes" id="UP000325081"/>
    </source>
</evidence>
<keyword evidence="1" id="KW-0436">Ligase</keyword>
<comment type="caution">
    <text evidence="1">The sequence shown here is derived from an EMBL/GenBank/DDBJ whole genome shotgun (WGS) entry which is preliminary data.</text>
</comment>
<organism evidence="1 2">
    <name type="scientific">Striga asiatica</name>
    <name type="common">Asiatic witchweed</name>
    <name type="synonym">Buchnera asiatica</name>
    <dbReference type="NCBI Taxonomy" id="4170"/>
    <lineage>
        <taxon>Eukaryota</taxon>
        <taxon>Viridiplantae</taxon>
        <taxon>Streptophyta</taxon>
        <taxon>Embryophyta</taxon>
        <taxon>Tracheophyta</taxon>
        <taxon>Spermatophyta</taxon>
        <taxon>Magnoliopsida</taxon>
        <taxon>eudicotyledons</taxon>
        <taxon>Gunneridae</taxon>
        <taxon>Pentapetalae</taxon>
        <taxon>asterids</taxon>
        <taxon>lamiids</taxon>
        <taxon>Lamiales</taxon>
        <taxon>Orobanchaceae</taxon>
        <taxon>Buchnereae</taxon>
        <taxon>Striga</taxon>
    </lineage>
</organism>
<sequence>MHEVAQKGSFYTWGNNRANDGYVEERLDKIFVSYEWLTNFPNMEASNYYRSASDHNILFFDTDKEIDRRHKRFSFSSQWASLEGVQDAVQEGWNVQVEGSYMFQVHQKVKSTRMALLAWHKPQHRNSERIISTTNAKNGQTTRINEVNWVPGVSCRKPELRVEVEGNLFWVKDLLSAGGMQWDHTLVR</sequence>
<feature type="non-terminal residue" evidence="1">
    <location>
        <position position="188"/>
    </location>
</feature>
<proteinExistence type="predicted"/>
<dbReference type="InterPro" id="IPR036691">
    <property type="entry name" value="Endo/exonu/phosph_ase_sf"/>
</dbReference>
<protein>
    <submittedName>
        <fullName evidence="1">Tryptophan--tRNA ligase</fullName>
    </submittedName>
</protein>
<dbReference type="SUPFAM" id="SSF56219">
    <property type="entry name" value="DNase I-like"/>
    <property type="match status" value="1"/>
</dbReference>
<dbReference type="PANTHER" id="PTHR33710:SF71">
    <property type="entry name" value="ENDONUCLEASE_EXONUCLEASE_PHOSPHATASE DOMAIN-CONTAINING PROTEIN"/>
    <property type="match status" value="1"/>
</dbReference>